<sequence>MSTRISRGKQRAITMADALSQPRASSSESLNDFIVGIDFGTTRSNASFIRYRRDSGGPLPIDIQDVDRRVKSSGGLDRRQIPTEILFCSCGAHLFGEKAARHSGQLCGNCRRQRIFINLFKPADGYQQAGKWSQQSTFKALKKVGIIEKEQDVIELFFEYLFEEIKRELGNDYTRKSRVSFRICCPVQWKPQDRRQLKESVTVAASRTGFGTLREVTVGHFVQEDGQTRFRLTKRHELVDMQLITEPEAACINFIANPPDYRVLNELRGSMIMMFDVGGGTLDIATYLTTDDEVPSLSRQLCQTSGGPYGAQTLNDALRKLAHKRLDGDVRLRRTLESLGITVDEMIETHVVRKFEDLQKGEVEFRKTQSGFKAQSACHFQVDYLTPADDNGCIQPRWFTVTVEELWTDVYKDWYQEIARCLREQIGRALRARQHNGTIHIVPYGGGAYQMGLQEYLEDQVLAGFNGTSPGLLRFIRPNNSQFSPTIVSRGATLSWVMGLSPDRMAEGSYGIIQHLPVGGKGALTVKEAEKRGKVVKGDFGGRWLEDTINYFMEKGQTYPADHEFDTIELIHDFANDPADCDEPWEALDILVYRDGDATSGFPKSHSHNAGYRLSHTIINDLKPYKKKAIKRKEVTVDKEVFGVESSIRCDFKTRITPRMRGLDLVLQFELLDANKISATPTLLQTFQMDVSEMFPLQTLSSSREPLGLEQHYNDEVLSNATDQRSYTPASDPNHTIVNPPTWTAVSIIANAPSSETLARAGLSALQSITGSNRSTRKGGLQELDTPQSSKFSHDSPKANSAYTTPSSTNASSAQRRGTSRQESLKKRKRNQFDENERPYARHYRSTTNLV</sequence>
<name>A0A6A5Z7J1_9PLEO</name>
<dbReference type="CDD" id="cd10170">
    <property type="entry name" value="ASKHA_NBD_HSP70"/>
    <property type="match status" value="1"/>
</dbReference>
<proteinExistence type="predicted"/>
<dbReference type="SUPFAM" id="SSF53067">
    <property type="entry name" value="Actin-like ATPase domain"/>
    <property type="match status" value="2"/>
</dbReference>
<dbReference type="Gene3D" id="3.90.640.10">
    <property type="entry name" value="Actin, Chain A, domain 4"/>
    <property type="match status" value="1"/>
</dbReference>
<reference evidence="2" key="1">
    <citation type="journal article" date="2020" name="Stud. Mycol.">
        <title>101 Dothideomycetes genomes: a test case for predicting lifestyles and emergence of pathogens.</title>
        <authorList>
            <person name="Haridas S."/>
            <person name="Albert R."/>
            <person name="Binder M."/>
            <person name="Bloem J."/>
            <person name="Labutti K."/>
            <person name="Salamov A."/>
            <person name="Andreopoulos B."/>
            <person name="Baker S."/>
            <person name="Barry K."/>
            <person name="Bills G."/>
            <person name="Bluhm B."/>
            <person name="Cannon C."/>
            <person name="Castanera R."/>
            <person name="Culley D."/>
            <person name="Daum C."/>
            <person name="Ezra D."/>
            <person name="Gonzalez J."/>
            <person name="Henrissat B."/>
            <person name="Kuo A."/>
            <person name="Liang C."/>
            <person name="Lipzen A."/>
            <person name="Lutzoni F."/>
            <person name="Magnuson J."/>
            <person name="Mondo S."/>
            <person name="Nolan M."/>
            <person name="Ohm R."/>
            <person name="Pangilinan J."/>
            <person name="Park H.-J."/>
            <person name="Ramirez L."/>
            <person name="Alfaro M."/>
            <person name="Sun H."/>
            <person name="Tritt A."/>
            <person name="Yoshinaga Y."/>
            <person name="Zwiers L.-H."/>
            <person name="Turgeon B."/>
            <person name="Goodwin S."/>
            <person name="Spatafora J."/>
            <person name="Crous P."/>
            <person name="Grigoriev I."/>
        </authorList>
    </citation>
    <scope>NUCLEOTIDE SEQUENCE</scope>
    <source>
        <strain evidence="2">CBS 627.86</strain>
    </source>
</reference>
<protein>
    <recommendedName>
        <fullName evidence="4">Actin-like ATPase domain-containing protein</fullName>
    </recommendedName>
</protein>
<feature type="compositionally biased region" description="Polar residues" evidence="1">
    <location>
        <begin position="798"/>
        <end position="817"/>
    </location>
</feature>
<dbReference type="Proteomes" id="UP000799770">
    <property type="component" value="Unassembled WGS sequence"/>
</dbReference>
<dbReference type="OrthoDB" id="2963168at2759"/>
<accession>A0A6A5Z7J1</accession>
<evidence type="ECO:0000256" key="1">
    <source>
        <dbReference type="SAM" id="MobiDB-lite"/>
    </source>
</evidence>
<feature type="compositionally biased region" description="Basic and acidic residues" evidence="1">
    <location>
        <begin position="831"/>
        <end position="840"/>
    </location>
</feature>
<evidence type="ECO:0000313" key="2">
    <source>
        <dbReference type="EMBL" id="KAF2114341.1"/>
    </source>
</evidence>
<gene>
    <name evidence="2" type="ORF">BDV96DRAFT_647049</name>
</gene>
<evidence type="ECO:0008006" key="4">
    <source>
        <dbReference type="Google" id="ProtNLM"/>
    </source>
</evidence>
<dbReference type="PANTHER" id="PTHR42749">
    <property type="entry name" value="CELL SHAPE-DETERMINING PROTEIN MREB"/>
    <property type="match status" value="1"/>
</dbReference>
<dbReference type="EMBL" id="ML977325">
    <property type="protein sequence ID" value="KAF2114341.1"/>
    <property type="molecule type" value="Genomic_DNA"/>
</dbReference>
<organism evidence="2 3">
    <name type="scientific">Lophiotrema nucula</name>
    <dbReference type="NCBI Taxonomy" id="690887"/>
    <lineage>
        <taxon>Eukaryota</taxon>
        <taxon>Fungi</taxon>
        <taxon>Dikarya</taxon>
        <taxon>Ascomycota</taxon>
        <taxon>Pezizomycotina</taxon>
        <taxon>Dothideomycetes</taxon>
        <taxon>Pleosporomycetidae</taxon>
        <taxon>Pleosporales</taxon>
        <taxon>Lophiotremataceae</taxon>
        <taxon>Lophiotrema</taxon>
    </lineage>
</organism>
<dbReference type="AlphaFoldDB" id="A0A6A5Z7J1"/>
<keyword evidence="3" id="KW-1185">Reference proteome</keyword>
<feature type="region of interest" description="Disordered" evidence="1">
    <location>
        <begin position="770"/>
        <end position="851"/>
    </location>
</feature>
<dbReference type="InterPro" id="IPR043129">
    <property type="entry name" value="ATPase_NBD"/>
</dbReference>
<evidence type="ECO:0000313" key="3">
    <source>
        <dbReference type="Proteomes" id="UP000799770"/>
    </source>
</evidence>
<dbReference type="PANTHER" id="PTHR42749:SF1">
    <property type="entry name" value="CELL SHAPE-DETERMINING PROTEIN MREB"/>
    <property type="match status" value="1"/>
</dbReference>
<dbReference type="Gene3D" id="3.30.420.40">
    <property type="match status" value="2"/>
</dbReference>